<evidence type="ECO:0000313" key="2">
    <source>
        <dbReference type="Proteomes" id="UP000235220"/>
    </source>
</evidence>
<dbReference type="STRING" id="51240.A0A2I4DV32"/>
<feature type="compositionally biased region" description="Basic residues" evidence="1">
    <location>
        <begin position="78"/>
        <end position="93"/>
    </location>
</feature>
<feature type="compositionally biased region" description="Low complexity" evidence="1">
    <location>
        <begin position="47"/>
        <end position="57"/>
    </location>
</feature>
<dbReference type="KEGG" id="jre:108983722"/>
<organism evidence="2 3">
    <name type="scientific">Juglans regia</name>
    <name type="common">English walnut</name>
    <dbReference type="NCBI Taxonomy" id="51240"/>
    <lineage>
        <taxon>Eukaryota</taxon>
        <taxon>Viridiplantae</taxon>
        <taxon>Streptophyta</taxon>
        <taxon>Embryophyta</taxon>
        <taxon>Tracheophyta</taxon>
        <taxon>Spermatophyta</taxon>
        <taxon>Magnoliopsida</taxon>
        <taxon>eudicotyledons</taxon>
        <taxon>Gunneridae</taxon>
        <taxon>Pentapetalae</taxon>
        <taxon>rosids</taxon>
        <taxon>fabids</taxon>
        <taxon>Fagales</taxon>
        <taxon>Juglandaceae</taxon>
        <taxon>Juglans</taxon>
    </lineage>
</organism>
<dbReference type="GeneID" id="108983722"/>
<feature type="compositionally biased region" description="Polar residues" evidence="1">
    <location>
        <begin position="36"/>
        <end position="46"/>
    </location>
</feature>
<dbReference type="Gramene" id="Jr02_23740_p1">
    <property type="protein sequence ID" value="cds.Jr02_23740_p1"/>
    <property type="gene ID" value="Jr02_23740"/>
</dbReference>
<dbReference type="InterPro" id="IPR039280">
    <property type="entry name" value="VUP"/>
</dbReference>
<dbReference type="PANTHER" id="PTHR33974:SF2">
    <property type="entry name" value="VASCULAR-RELATED UNKNOWN PROTEIN 1"/>
    <property type="match status" value="1"/>
</dbReference>
<dbReference type="RefSeq" id="XP_018811009.2">
    <property type="nucleotide sequence ID" value="XM_018955464.2"/>
</dbReference>
<dbReference type="OrthoDB" id="779856at2759"/>
<evidence type="ECO:0000313" key="3">
    <source>
        <dbReference type="RefSeq" id="XP_018811009.2"/>
    </source>
</evidence>
<feature type="region of interest" description="Disordered" evidence="1">
    <location>
        <begin position="31"/>
        <end position="93"/>
    </location>
</feature>
<keyword evidence="2" id="KW-1185">Reference proteome</keyword>
<name>A0A2I4DV32_JUGRE</name>
<protein>
    <submittedName>
        <fullName evidence="3">Uncharacterized protein</fullName>
    </submittedName>
</protein>
<gene>
    <name evidence="3" type="primary">LOC108983722</name>
</gene>
<dbReference type="Proteomes" id="UP000235220">
    <property type="component" value="Chromosome 2"/>
</dbReference>
<dbReference type="AlphaFoldDB" id="A0A2I4DV32"/>
<dbReference type="PANTHER" id="PTHR33974">
    <property type="entry name" value="VASCULAR-RELATED UNKNOWN PROTEIN 1-RELATED"/>
    <property type="match status" value="1"/>
</dbReference>
<evidence type="ECO:0000256" key="1">
    <source>
        <dbReference type="SAM" id="MobiDB-lite"/>
    </source>
</evidence>
<dbReference type="GO" id="GO:0010089">
    <property type="term" value="P:xylem development"/>
    <property type="evidence" value="ECO:0007669"/>
    <property type="project" value="InterPro"/>
</dbReference>
<accession>A0A2I4DV32</accession>
<proteinExistence type="predicted"/>
<sequence>MSKPTSSNQRTSEYSSEESGWTVYFEDFSDHKTSNEHSNCSSGSETSSLASDAASLAGKRSDRSEQLAGGRGSSMVKTSKRSSSFKKTKRTGRARALVENALVDTASSPINMSPKVCDMNEMDMDADKRNDIDHANISQEKVVGTSGQIDERSEVRFVGRDSDCTELKKKGLCLVPLSTIGNYLR</sequence>
<reference evidence="3" key="1">
    <citation type="submission" date="2025-08" db="UniProtKB">
        <authorList>
            <consortium name="RefSeq"/>
        </authorList>
    </citation>
    <scope>IDENTIFICATION</scope>
    <source>
        <tissue evidence="3">Leaves</tissue>
    </source>
</reference>